<feature type="transmembrane region" description="Helical" evidence="8">
    <location>
        <begin position="6"/>
        <end position="23"/>
    </location>
</feature>
<dbReference type="PRINTS" id="PR00463">
    <property type="entry name" value="EP450I"/>
</dbReference>
<evidence type="ECO:0000256" key="4">
    <source>
        <dbReference type="ARBA" id="ARBA00023002"/>
    </source>
</evidence>
<dbReference type="AlphaFoldDB" id="A0A4Y7Q5I1"/>
<dbReference type="InterPro" id="IPR001128">
    <property type="entry name" value="Cyt_P450"/>
</dbReference>
<evidence type="ECO:0000256" key="6">
    <source>
        <dbReference type="PIRSR" id="PIRSR602401-1"/>
    </source>
</evidence>
<evidence type="ECO:0000256" key="8">
    <source>
        <dbReference type="SAM" id="Phobius"/>
    </source>
</evidence>
<reference evidence="9 10" key="1">
    <citation type="submission" date="2018-06" db="EMBL/GenBank/DDBJ databases">
        <title>A transcriptomic atlas of mushroom development highlights an independent origin of complex multicellularity.</title>
        <authorList>
            <consortium name="DOE Joint Genome Institute"/>
            <person name="Krizsan K."/>
            <person name="Almasi E."/>
            <person name="Merenyi Z."/>
            <person name="Sahu N."/>
            <person name="Viragh M."/>
            <person name="Koszo T."/>
            <person name="Mondo S."/>
            <person name="Kiss B."/>
            <person name="Balint B."/>
            <person name="Kues U."/>
            <person name="Barry K."/>
            <person name="Hegedus J.C."/>
            <person name="Henrissat B."/>
            <person name="Johnson J."/>
            <person name="Lipzen A."/>
            <person name="Ohm R."/>
            <person name="Nagy I."/>
            <person name="Pangilinan J."/>
            <person name="Yan J."/>
            <person name="Xiong Y."/>
            <person name="Grigoriev I.V."/>
            <person name="Hibbett D.S."/>
            <person name="Nagy L.G."/>
        </authorList>
    </citation>
    <scope>NUCLEOTIDE SEQUENCE [LARGE SCALE GENOMIC DNA]</scope>
    <source>
        <strain evidence="9 10">SZMC22713</strain>
    </source>
</reference>
<name>A0A4Y7Q5I1_9AGAM</name>
<evidence type="ECO:0000313" key="9">
    <source>
        <dbReference type="EMBL" id="TDL22834.1"/>
    </source>
</evidence>
<feature type="transmembrane region" description="Helical" evidence="8">
    <location>
        <begin position="35"/>
        <end position="52"/>
    </location>
</feature>
<dbReference type="VEuPathDB" id="FungiDB:BD410DRAFT_839523"/>
<evidence type="ECO:0000256" key="2">
    <source>
        <dbReference type="ARBA" id="ARBA00010617"/>
    </source>
</evidence>
<sequence length="497" mass="56378">MAETPLGYIIATLLALLTIFRYLDARKRDIKVPSVGSSGFITSYIAAFRWIFQAHSILSDGYLKYKNRAFKISRLDRWQVIVSGSKLVEELRTAPDEKLSFLAAISESLAIEFSLGQRLADNDFHVAIIRSQLTRNLGVVFPEVRDEIVQSFEELIPSSNEWVGYPALETFMQIVTRTSNRIFVGLPVCRDPEYIKLNIEYTIQAVKVGAVIALTPHILRPLVGRLLSPIRSGVRRGSKHLRPVIEDRLRRYEEYGVNYPDKPNDLLSWIMDQAEGEERKVENLVLRLMAVNMAAIHTSSMSLAHTMFHLASEPQYIEPMREEVESVIKRDGWTKAAMTKMRKVDSFLKETQRYTGLGALTVDRMALEDYTFSDGTFIPKGTLVSAAVGAMHHDEENYKDANKFDGFRFADLREEDGEGVKHQMVSTTPEYLAFGHGRHACPGRFFAANELKAMIAYILMTYDVKMEDAGVRPKDLHFGPTCVPDPKASILFRRRQG</sequence>
<dbReference type="GO" id="GO:0016705">
    <property type="term" value="F:oxidoreductase activity, acting on paired donors, with incorporation or reduction of molecular oxygen"/>
    <property type="evidence" value="ECO:0007669"/>
    <property type="project" value="InterPro"/>
</dbReference>
<dbReference type="Pfam" id="PF00067">
    <property type="entry name" value="p450"/>
    <property type="match status" value="1"/>
</dbReference>
<keyword evidence="5 6" id="KW-0408">Iron</keyword>
<dbReference type="PANTHER" id="PTHR46206">
    <property type="entry name" value="CYTOCHROME P450"/>
    <property type="match status" value="1"/>
</dbReference>
<keyword evidence="8" id="KW-0812">Transmembrane</keyword>
<gene>
    <name evidence="9" type="ORF">BD410DRAFT_839523</name>
</gene>
<evidence type="ECO:0000256" key="3">
    <source>
        <dbReference type="ARBA" id="ARBA00022723"/>
    </source>
</evidence>
<evidence type="ECO:0000256" key="1">
    <source>
        <dbReference type="ARBA" id="ARBA00001971"/>
    </source>
</evidence>
<dbReference type="InterPro" id="IPR017972">
    <property type="entry name" value="Cyt_P450_CS"/>
</dbReference>
<organism evidence="9 10">
    <name type="scientific">Rickenella mellea</name>
    <dbReference type="NCBI Taxonomy" id="50990"/>
    <lineage>
        <taxon>Eukaryota</taxon>
        <taxon>Fungi</taxon>
        <taxon>Dikarya</taxon>
        <taxon>Basidiomycota</taxon>
        <taxon>Agaricomycotina</taxon>
        <taxon>Agaricomycetes</taxon>
        <taxon>Hymenochaetales</taxon>
        <taxon>Rickenellaceae</taxon>
        <taxon>Rickenella</taxon>
    </lineage>
</organism>
<comment type="cofactor">
    <cofactor evidence="1 6">
        <name>heme</name>
        <dbReference type="ChEBI" id="CHEBI:30413"/>
    </cofactor>
</comment>
<dbReference type="CDD" id="cd11041">
    <property type="entry name" value="CYP503A1-like"/>
    <property type="match status" value="1"/>
</dbReference>
<feature type="binding site" description="axial binding residue" evidence="6">
    <location>
        <position position="441"/>
    </location>
    <ligand>
        <name>heme</name>
        <dbReference type="ChEBI" id="CHEBI:30413"/>
    </ligand>
    <ligandPart>
        <name>Fe</name>
        <dbReference type="ChEBI" id="CHEBI:18248"/>
    </ligandPart>
</feature>
<keyword evidence="10" id="KW-1185">Reference proteome</keyword>
<comment type="similarity">
    <text evidence="2 7">Belongs to the cytochrome P450 family.</text>
</comment>
<dbReference type="SUPFAM" id="SSF48264">
    <property type="entry name" value="Cytochrome P450"/>
    <property type="match status" value="1"/>
</dbReference>
<dbReference type="InterPro" id="IPR002401">
    <property type="entry name" value="Cyt_P450_E_grp-I"/>
</dbReference>
<dbReference type="InterPro" id="IPR036396">
    <property type="entry name" value="Cyt_P450_sf"/>
</dbReference>
<dbReference type="GO" id="GO:0004497">
    <property type="term" value="F:monooxygenase activity"/>
    <property type="evidence" value="ECO:0007669"/>
    <property type="project" value="UniProtKB-KW"/>
</dbReference>
<keyword evidence="8" id="KW-1133">Transmembrane helix</keyword>
<dbReference type="PROSITE" id="PS00086">
    <property type="entry name" value="CYTOCHROME_P450"/>
    <property type="match status" value="1"/>
</dbReference>
<protein>
    <submittedName>
        <fullName evidence="9">Cytochrome P450</fullName>
    </submittedName>
</protein>
<dbReference type="GO" id="GO:0020037">
    <property type="term" value="F:heme binding"/>
    <property type="evidence" value="ECO:0007669"/>
    <property type="project" value="InterPro"/>
</dbReference>
<dbReference type="Gene3D" id="1.10.630.10">
    <property type="entry name" value="Cytochrome P450"/>
    <property type="match status" value="1"/>
</dbReference>
<proteinExistence type="inferred from homology"/>
<keyword evidence="8" id="KW-0472">Membrane</keyword>
<keyword evidence="6 7" id="KW-0349">Heme</keyword>
<keyword evidence="4 7" id="KW-0560">Oxidoreductase</keyword>
<keyword evidence="7" id="KW-0503">Monooxygenase</keyword>
<evidence type="ECO:0000256" key="7">
    <source>
        <dbReference type="RuleBase" id="RU000461"/>
    </source>
</evidence>
<keyword evidence="3 6" id="KW-0479">Metal-binding</keyword>
<accession>A0A4Y7Q5I1</accession>
<dbReference type="OrthoDB" id="1844152at2759"/>
<evidence type="ECO:0000256" key="5">
    <source>
        <dbReference type="ARBA" id="ARBA00023004"/>
    </source>
</evidence>
<dbReference type="EMBL" id="ML170173">
    <property type="protein sequence ID" value="TDL22834.1"/>
    <property type="molecule type" value="Genomic_DNA"/>
</dbReference>
<dbReference type="GO" id="GO:0005506">
    <property type="term" value="F:iron ion binding"/>
    <property type="evidence" value="ECO:0007669"/>
    <property type="project" value="InterPro"/>
</dbReference>
<evidence type="ECO:0000313" key="10">
    <source>
        <dbReference type="Proteomes" id="UP000294933"/>
    </source>
</evidence>
<dbReference type="Proteomes" id="UP000294933">
    <property type="component" value="Unassembled WGS sequence"/>
</dbReference>
<dbReference type="STRING" id="50990.A0A4Y7Q5I1"/>